<proteinExistence type="predicted"/>
<dbReference type="KEGG" id="vg:55007029"/>
<evidence type="ECO:0000313" key="2">
    <source>
        <dbReference type="EMBL" id="AYN57517.1"/>
    </source>
</evidence>
<dbReference type="EMBL" id="MH834606">
    <property type="protein sequence ID" value="AYN57517.1"/>
    <property type="molecule type" value="Genomic_DNA"/>
</dbReference>
<evidence type="ECO:0000256" key="1">
    <source>
        <dbReference type="SAM" id="MobiDB-lite"/>
    </source>
</evidence>
<accession>A0A3G2KEX0</accession>
<sequence>MNTKQEDKMKTRKAAARRTDPGTSHAAAAGISVRRMSTVRSRVLAILTASDRATKNGGLTHDEIIAEYKGYALRLGWPRATDSSIRTRCKELWRDGEVEQVEGAAGRSGMGNAAILWRAASVQISETVGDKEETA</sequence>
<protein>
    <submittedName>
        <fullName evidence="2">Helix-turn-helix DNA-binding domain protein</fullName>
    </submittedName>
</protein>
<dbReference type="Proteomes" id="UP000278552">
    <property type="component" value="Segment"/>
</dbReference>
<organism evidence="2 3">
    <name type="scientific">Arthrobacter phage Coral</name>
    <dbReference type="NCBI Taxonomy" id="2419951"/>
    <lineage>
        <taxon>Viruses</taxon>
        <taxon>Duplodnaviria</taxon>
        <taxon>Heunggongvirae</taxon>
        <taxon>Uroviricota</taxon>
        <taxon>Caudoviricetes</taxon>
        <taxon>Coralvirus</taxon>
        <taxon>Coralvirus coral</taxon>
    </lineage>
</organism>
<dbReference type="GO" id="GO:0003677">
    <property type="term" value="F:DNA binding"/>
    <property type="evidence" value="ECO:0007669"/>
    <property type="project" value="UniProtKB-KW"/>
</dbReference>
<keyword evidence="3" id="KW-1185">Reference proteome</keyword>
<keyword evidence="2" id="KW-0238">DNA-binding</keyword>
<dbReference type="RefSeq" id="YP_009815799.1">
    <property type="nucleotide sequence ID" value="NC_048099.1"/>
</dbReference>
<feature type="region of interest" description="Disordered" evidence="1">
    <location>
        <begin position="1"/>
        <end position="28"/>
    </location>
</feature>
<evidence type="ECO:0000313" key="3">
    <source>
        <dbReference type="Proteomes" id="UP000278552"/>
    </source>
</evidence>
<gene>
    <name evidence="2" type="primary">42</name>
    <name evidence="2" type="ORF">PBI_CORAL_42</name>
</gene>
<dbReference type="GeneID" id="55007029"/>
<reference evidence="2 3" key="1">
    <citation type="submission" date="2018-09" db="EMBL/GenBank/DDBJ databases">
        <authorList>
            <person name="Giglietti G."/>
            <person name="Stoner T.H."/>
            <person name="Garlena R.A."/>
            <person name="Russell D.A."/>
            <person name="Pope W.H."/>
            <person name="Jacobs-Sera D."/>
            <person name="Hatfull G.F."/>
        </authorList>
    </citation>
    <scope>NUCLEOTIDE SEQUENCE [LARGE SCALE GENOMIC DNA]</scope>
</reference>
<name>A0A3G2KEX0_9CAUD</name>